<accession>A0A5E4QCF4</accession>
<organism evidence="1 2">
    <name type="scientific">Leptidea sinapis</name>
    <dbReference type="NCBI Taxonomy" id="189913"/>
    <lineage>
        <taxon>Eukaryota</taxon>
        <taxon>Metazoa</taxon>
        <taxon>Ecdysozoa</taxon>
        <taxon>Arthropoda</taxon>
        <taxon>Hexapoda</taxon>
        <taxon>Insecta</taxon>
        <taxon>Pterygota</taxon>
        <taxon>Neoptera</taxon>
        <taxon>Endopterygota</taxon>
        <taxon>Lepidoptera</taxon>
        <taxon>Glossata</taxon>
        <taxon>Ditrysia</taxon>
        <taxon>Papilionoidea</taxon>
        <taxon>Pieridae</taxon>
        <taxon>Dismorphiinae</taxon>
        <taxon>Leptidea</taxon>
    </lineage>
</organism>
<reference evidence="1 2" key="1">
    <citation type="submission" date="2017-07" db="EMBL/GenBank/DDBJ databases">
        <authorList>
            <person name="Talla V."/>
            <person name="Backstrom N."/>
        </authorList>
    </citation>
    <scope>NUCLEOTIDE SEQUENCE [LARGE SCALE GENOMIC DNA]</scope>
</reference>
<dbReference type="Proteomes" id="UP000324832">
    <property type="component" value="Unassembled WGS sequence"/>
</dbReference>
<gene>
    <name evidence="1" type="ORF">LSINAPIS_LOCUS6615</name>
</gene>
<evidence type="ECO:0000313" key="2">
    <source>
        <dbReference type="Proteomes" id="UP000324832"/>
    </source>
</evidence>
<sequence>MFCPLPPGCRQLDSSSPAPQLYAELLSDSPTRMLTAIKRVPTSFPCLQLQYPLVDVVDVDLRASGLLGGCFQLANTTLRLYTYNI</sequence>
<dbReference type="EMBL" id="FZQP02002114">
    <property type="protein sequence ID" value="VVC94726.1"/>
    <property type="molecule type" value="Genomic_DNA"/>
</dbReference>
<name>A0A5E4QCF4_9NEOP</name>
<proteinExistence type="predicted"/>
<protein>
    <submittedName>
        <fullName evidence="1">Uncharacterized protein</fullName>
    </submittedName>
</protein>
<evidence type="ECO:0000313" key="1">
    <source>
        <dbReference type="EMBL" id="VVC94726.1"/>
    </source>
</evidence>
<keyword evidence="2" id="KW-1185">Reference proteome</keyword>
<dbReference type="AlphaFoldDB" id="A0A5E4QCF4"/>